<dbReference type="Proteomes" id="UP000294003">
    <property type="component" value="Unassembled WGS sequence"/>
</dbReference>
<comment type="caution">
    <text evidence="2">The sequence shown here is derived from an EMBL/GenBank/DDBJ whole genome shotgun (WGS) entry which is preliminary data.</text>
</comment>
<proteinExistence type="predicted"/>
<sequence>MHTRLPQLKESHKNKVTLHAPSKLLAGPDSPLRSELGRVGPVDVPVLVYHRFDLTAHDRPLPGVVAPPRETTRLRSYDAMGRTRIDSLSTAWVGHLEDPRPTSAGPRGCRRRTGPLGSSRDSSCRASGCRDSQSAGDGEHVSASPAVEAVQGGDQDALGVLAAPHETRRLAEPNAQQHVHGQELQPLADVDAAARVLETFLAAKNLEDSPGGDRWTGTC</sequence>
<protein>
    <submittedName>
        <fullName evidence="2">Uncharacterized protein</fullName>
    </submittedName>
</protein>
<feature type="region of interest" description="Disordered" evidence="1">
    <location>
        <begin position="95"/>
        <end position="145"/>
    </location>
</feature>
<gene>
    <name evidence="2" type="ORF">DL762_010631</name>
</gene>
<evidence type="ECO:0000313" key="2">
    <source>
        <dbReference type="EMBL" id="RYO73899.1"/>
    </source>
</evidence>
<organism evidence="2 3">
    <name type="scientific">Monosporascus cannonballus</name>
    <dbReference type="NCBI Taxonomy" id="155416"/>
    <lineage>
        <taxon>Eukaryota</taxon>
        <taxon>Fungi</taxon>
        <taxon>Dikarya</taxon>
        <taxon>Ascomycota</taxon>
        <taxon>Pezizomycotina</taxon>
        <taxon>Sordariomycetes</taxon>
        <taxon>Xylariomycetidae</taxon>
        <taxon>Xylariales</taxon>
        <taxon>Xylariales incertae sedis</taxon>
        <taxon>Monosporascus</taxon>
    </lineage>
</organism>
<reference evidence="2 3" key="1">
    <citation type="submission" date="2018-06" db="EMBL/GenBank/DDBJ databases">
        <title>Complete Genomes of Monosporascus.</title>
        <authorList>
            <person name="Robinson A.J."/>
            <person name="Natvig D.O."/>
        </authorList>
    </citation>
    <scope>NUCLEOTIDE SEQUENCE [LARGE SCALE GENOMIC DNA]</scope>
    <source>
        <strain evidence="2 3">CBS 609.92</strain>
    </source>
</reference>
<name>A0ABY0GR42_9PEZI</name>
<accession>A0ABY0GR42</accession>
<feature type="compositionally biased region" description="Polar residues" evidence="1">
    <location>
        <begin position="119"/>
        <end position="135"/>
    </location>
</feature>
<dbReference type="EMBL" id="QJNS01000745">
    <property type="protein sequence ID" value="RYO73899.1"/>
    <property type="molecule type" value="Genomic_DNA"/>
</dbReference>
<keyword evidence="3" id="KW-1185">Reference proteome</keyword>
<evidence type="ECO:0000313" key="3">
    <source>
        <dbReference type="Proteomes" id="UP000294003"/>
    </source>
</evidence>
<evidence type="ECO:0000256" key="1">
    <source>
        <dbReference type="SAM" id="MobiDB-lite"/>
    </source>
</evidence>